<sequence length="486" mass="55669">MTIEGLNDPHLVTALIVAESEYIRASHRLASTRETLNTFAPINHFPDEILAEIFRWCLPELRFSQDEHVLMTAPVKRVTPLLFSGICRRWRRIAITTPVLWRNVELYVSIRRYKSQTSVLENWLIYSGDLSLTILVNVCAQEDLKYWSRYPPVKIAELLSQHSARWHIAYVAIPINAFSEIPSVPFPRLASLTFRTSSYRNAVTNMFATADQIRSIEFLSTAPGYFTFPKGKIQILRAHYVPAQDCYRVMCLSPELVDCHLESPYLKPDVAFPEILVMQQLERLYVTQYPHESIGLFLDAITVPSVRSFEFGAQAHEVPHAQIISMIQRSGCLLKSLVLRFIEMDDTDLMAILRLTPAVTEFRILIMGIDQGRTTTNRLLHTLTPLHSSLEGRACLLPCLEFLEFEAPYIYDEEAMVDMLASRWRKAGYVDGNLICAKLQRVYLGNNGTTIHSTITEQLQKLIDEGMEIEMSRMTFAPPFEIFVDD</sequence>
<dbReference type="EMBL" id="KZ301997">
    <property type="protein sequence ID" value="PFH50767.1"/>
    <property type="molecule type" value="Genomic_DNA"/>
</dbReference>
<dbReference type="STRING" id="703135.A0A2A9NR80"/>
<proteinExistence type="predicted"/>
<dbReference type="Gene3D" id="1.20.1280.50">
    <property type="match status" value="1"/>
</dbReference>
<keyword evidence="2" id="KW-1185">Reference proteome</keyword>
<reference evidence="1 2" key="1">
    <citation type="submission" date="2014-02" db="EMBL/GenBank/DDBJ databases">
        <title>Transposable element dynamics among asymbiotic and ectomycorrhizal Amanita fungi.</title>
        <authorList>
            <consortium name="DOE Joint Genome Institute"/>
            <person name="Hess J."/>
            <person name="Skrede I."/>
            <person name="Wolfe B."/>
            <person name="LaButti K."/>
            <person name="Ohm R.A."/>
            <person name="Grigoriev I.V."/>
            <person name="Pringle A."/>
        </authorList>
    </citation>
    <scope>NUCLEOTIDE SEQUENCE [LARGE SCALE GENOMIC DNA]</scope>
    <source>
        <strain evidence="1 2">SKay4041</strain>
    </source>
</reference>
<dbReference type="Proteomes" id="UP000242287">
    <property type="component" value="Unassembled WGS sequence"/>
</dbReference>
<protein>
    <submittedName>
        <fullName evidence="1">Uncharacterized protein</fullName>
    </submittedName>
</protein>
<dbReference type="OrthoDB" id="2883352at2759"/>
<organism evidence="1 2">
    <name type="scientific">Amanita thiersii Skay4041</name>
    <dbReference type="NCBI Taxonomy" id="703135"/>
    <lineage>
        <taxon>Eukaryota</taxon>
        <taxon>Fungi</taxon>
        <taxon>Dikarya</taxon>
        <taxon>Basidiomycota</taxon>
        <taxon>Agaricomycotina</taxon>
        <taxon>Agaricomycetes</taxon>
        <taxon>Agaricomycetidae</taxon>
        <taxon>Agaricales</taxon>
        <taxon>Pluteineae</taxon>
        <taxon>Amanitaceae</taxon>
        <taxon>Amanita</taxon>
    </lineage>
</organism>
<accession>A0A2A9NR80</accession>
<evidence type="ECO:0000313" key="1">
    <source>
        <dbReference type="EMBL" id="PFH50767.1"/>
    </source>
</evidence>
<name>A0A2A9NR80_9AGAR</name>
<evidence type="ECO:0000313" key="2">
    <source>
        <dbReference type="Proteomes" id="UP000242287"/>
    </source>
</evidence>
<dbReference type="AlphaFoldDB" id="A0A2A9NR80"/>
<gene>
    <name evidence="1" type="ORF">AMATHDRAFT_47583</name>
</gene>